<protein>
    <submittedName>
        <fullName evidence="2">Uncharacterized protein</fullName>
    </submittedName>
</protein>
<organism evidence="2">
    <name type="scientific">uncultured Chloroflexia bacterium</name>
    <dbReference type="NCBI Taxonomy" id="1672391"/>
    <lineage>
        <taxon>Bacteria</taxon>
        <taxon>Bacillati</taxon>
        <taxon>Chloroflexota</taxon>
        <taxon>Chloroflexia</taxon>
        <taxon>environmental samples</taxon>
    </lineage>
</organism>
<name>A0A6J4IDX4_9CHLR</name>
<proteinExistence type="predicted"/>
<feature type="region of interest" description="Disordered" evidence="1">
    <location>
        <begin position="33"/>
        <end position="58"/>
    </location>
</feature>
<gene>
    <name evidence="2" type="ORF">AVDCRST_MAG26-1842</name>
</gene>
<evidence type="ECO:0000313" key="2">
    <source>
        <dbReference type="EMBL" id="CAA9249671.1"/>
    </source>
</evidence>
<evidence type="ECO:0000256" key="1">
    <source>
        <dbReference type="SAM" id="MobiDB-lite"/>
    </source>
</evidence>
<sequence length="97" mass="11016">MAVTLLRERLETRVRADAQLATLDYRRPNRVGRTTARVTHRQSIRQKQHEREEIDDDAEPCSHAGIVTAIDHVVIYRAAAAPLSARPLSHQSVNLLR</sequence>
<accession>A0A6J4IDX4</accession>
<reference evidence="2" key="1">
    <citation type="submission" date="2020-02" db="EMBL/GenBank/DDBJ databases">
        <authorList>
            <person name="Meier V. D."/>
        </authorList>
    </citation>
    <scope>NUCLEOTIDE SEQUENCE</scope>
    <source>
        <strain evidence="2">AVDCRST_MAG26</strain>
    </source>
</reference>
<dbReference type="AlphaFoldDB" id="A0A6J4IDX4"/>
<dbReference type="EMBL" id="CADCTK010000420">
    <property type="protein sequence ID" value="CAA9249671.1"/>
    <property type="molecule type" value="Genomic_DNA"/>
</dbReference>